<keyword evidence="2" id="KW-1185">Reference proteome</keyword>
<protein>
    <submittedName>
        <fullName evidence="1">Uncharacterized protein</fullName>
    </submittedName>
</protein>
<dbReference type="EMBL" id="CM056743">
    <property type="protein sequence ID" value="KAJ8669766.1"/>
    <property type="molecule type" value="Genomic_DNA"/>
</dbReference>
<proteinExistence type="predicted"/>
<evidence type="ECO:0000313" key="1">
    <source>
        <dbReference type="EMBL" id="KAJ8669766.1"/>
    </source>
</evidence>
<dbReference type="Proteomes" id="UP001239111">
    <property type="component" value="Chromosome 3"/>
</dbReference>
<reference evidence="1" key="1">
    <citation type="submission" date="2023-04" db="EMBL/GenBank/DDBJ databases">
        <title>A chromosome-level genome assembly of the parasitoid wasp Eretmocerus hayati.</title>
        <authorList>
            <person name="Zhong Y."/>
            <person name="Liu S."/>
            <person name="Liu Y."/>
        </authorList>
    </citation>
    <scope>NUCLEOTIDE SEQUENCE</scope>
    <source>
        <strain evidence="1">ZJU_SS_LIU_2023</strain>
    </source>
</reference>
<accession>A0ACC2NFU1</accession>
<organism evidence="1 2">
    <name type="scientific">Eretmocerus hayati</name>
    <dbReference type="NCBI Taxonomy" id="131215"/>
    <lineage>
        <taxon>Eukaryota</taxon>
        <taxon>Metazoa</taxon>
        <taxon>Ecdysozoa</taxon>
        <taxon>Arthropoda</taxon>
        <taxon>Hexapoda</taxon>
        <taxon>Insecta</taxon>
        <taxon>Pterygota</taxon>
        <taxon>Neoptera</taxon>
        <taxon>Endopterygota</taxon>
        <taxon>Hymenoptera</taxon>
        <taxon>Apocrita</taxon>
        <taxon>Proctotrupomorpha</taxon>
        <taxon>Chalcidoidea</taxon>
        <taxon>Aphelinidae</taxon>
        <taxon>Aphelininae</taxon>
        <taxon>Eretmocerus</taxon>
    </lineage>
</organism>
<sequence>MLRSSFLSLALFIASQNCASIPEVLIRDGVGLLMDQEHRGTSRGIDARDVFKIVSPNGITDMLLGRIKRHDDSPGPLDLHSEYTLRLHNFDNTLRDLVILPRNFLLDLTNVKFNPSNDWGFHVGNWYVIRKMGNDGKSLLSRSTSTDNRRGPWMNSRFNEFDESDDGWFTHHDATVTPDVDNNNTDDDQREY</sequence>
<gene>
    <name evidence="1" type="ORF">QAD02_001025</name>
</gene>
<comment type="caution">
    <text evidence="1">The sequence shown here is derived from an EMBL/GenBank/DDBJ whole genome shotgun (WGS) entry which is preliminary data.</text>
</comment>
<evidence type="ECO:0000313" key="2">
    <source>
        <dbReference type="Proteomes" id="UP001239111"/>
    </source>
</evidence>
<name>A0ACC2NFU1_9HYME</name>